<dbReference type="RefSeq" id="WP_379270145.1">
    <property type="nucleotide sequence ID" value="NZ_JBHUGT010000020.1"/>
</dbReference>
<proteinExistence type="predicted"/>
<name>A0ABW5QSP5_9BACL</name>
<organism evidence="1 2">
    <name type="scientific">Paenibacillus thailandensis</name>
    <dbReference type="NCBI Taxonomy" id="393250"/>
    <lineage>
        <taxon>Bacteria</taxon>
        <taxon>Bacillati</taxon>
        <taxon>Bacillota</taxon>
        <taxon>Bacilli</taxon>
        <taxon>Bacillales</taxon>
        <taxon>Paenibacillaceae</taxon>
        <taxon>Paenibacillus</taxon>
    </lineage>
</organism>
<comment type="caution">
    <text evidence="1">The sequence shown here is derived from an EMBL/GenBank/DDBJ whole genome shotgun (WGS) entry which is preliminary data.</text>
</comment>
<dbReference type="EMBL" id="JBHUMY010000004">
    <property type="protein sequence ID" value="MFD2659451.1"/>
    <property type="molecule type" value="Genomic_DNA"/>
</dbReference>
<protein>
    <recommendedName>
        <fullName evidence="3">Rho termination factor N-terminal domain-containing protein</fullName>
    </recommendedName>
</protein>
<reference evidence="2" key="1">
    <citation type="journal article" date="2019" name="Int. J. Syst. Evol. Microbiol.">
        <title>The Global Catalogue of Microorganisms (GCM) 10K type strain sequencing project: providing services to taxonomists for standard genome sequencing and annotation.</title>
        <authorList>
            <consortium name="The Broad Institute Genomics Platform"/>
            <consortium name="The Broad Institute Genome Sequencing Center for Infectious Disease"/>
            <person name="Wu L."/>
            <person name="Ma J."/>
        </authorList>
    </citation>
    <scope>NUCLEOTIDE SEQUENCE [LARGE SCALE GENOMIC DNA]</scope>
    <source>
        <strain evidence="2">TISTR 1827</strain>
    </source>
</reference>
<evidence type="ECO:0008006" key="3">
    <source>
        <dbReference type="Google" id="ProtNLM"/>
    </source>
</evidence>
<dbReference type="Proteomes" id="UP001597493">
    <property type="component" value="Unassembled WGS sequence"/>
</dbReference>
<keyword evidence="2" id="KW-1185">Reference proteome</keyword>
<gene>
    <name evidence="1" type="ORF">ACFSW5_04130</name>
</gene>
<evidence type="ECO:0000313" key="2">
    <source>
        <dbReference type="Proteomes" id="UP001597493"/>
    </source>
</evidence>
<evidence type="ECO:0000313" key="1">
    <source>
        <dbReference type="EMBL" id="MFD2659451.1"/>
    </source>
</evidence>
<accession>A0ABW5QSP5</accession>
<sequence length="82" mass="9000">MYKLQLLNVVKITDSTAKAQQLRTLGYKDIESVAEKEEADKPVGEMTVTELKAYAKANSIDLGEATKKDEILAKIKEAEGGE</sequence>